<dbReference type="Gene3D" id="3.30.70.1200">
    <property type="entry name" value="Crispr-associated protein, domain 1"/>
    <property type="match status" value="1"/>
</dbReference>
<dbReference type="SUPFAM" id="SSF117987">
    <property type="entry name" value="CRISPR-associated protein"/>
    <property type="match status" value="2"/>
</dbReference>
<dbReference type="OrthoDB" id="9795689at2"/>
<dbReference type="CDD" id="cd09727">
    <property type="entry name" value="Cas6_I-E"/>
    <property type="match status" value="1"/>
</dbReference>
<reference evidence="1 2" key="1">
    <citation type="submission" date="2018-05" db="EMBL/GenBank/DDBJ databases">
        <title>Leucothrix arctica sp. nov., isolated from Arctic seawater.</title>
        <authorList>
            <person name="Choi A."/>
            <person name="Baek K."/>
        </authorList>
    </citation>
    <scope>NUCLEOTIDE SEQUENCE [LARGE SCALE GENOMIC DNA]</scope>
    <source>
        <strain evidence="1 2">JCM 18388</strain>
    </source>
</reference>
<dbReference type="AlphaFoldDB" id="A0A317CVH1"/>
<dbReference type="Pfam" id="PF08798">
    <property type="entry name" value="CRISPR_assoc"/>
    <property type="match status" value="1"/>
</dbReference>
<name>A0A317CVH1_9GAMM</name>
<protein>
    <submittedName>
        <fullName evidence="1">Type I-E CRISPR-associated protein Cas6/Cse3/CasE</fullName>
    </submittedName>
</protein>
<comment type="caution">
    <text evidence="1">The sequence shown here is derived from an EMBL/GenBank/DDBJ whole genome shotgun (WGS) entry which is preliminary data.</text>
</comment>
<evidence type="ECO:0000313" key="1">
    <source>
        <dbReference type="EMBL" id="PWR00343.1"/>
    </source>
</evidence>
<dbReference type="NCBIfam" id="TIGR01907">
    <property type="entry name" value="casE_Cse3"/>
    <property type="match status" value="1"/>
</dbReference>
<sequence>MYLSRMTFNPVMDYQQLAKSLSQDGYREHQALWRLFDNDPEASRDFLYRRVNERGRIKYYILSQRMPVDSTGLWMIDPPKHYDPQLLEGQSLFFTLRVNPVVTISSTDGKKRRHDVVMHEKWRIGFKELPQSEKPALQEIVQTSCLQWLSKRSEPNGFDVSPEQVLVDAYHRHESLAKRQKQPVKYSTVDFQGTLTVTDPELFRKVLFNGMGKSKAFGCGLLLVRRA</sequence>
<evidence type="ECO:0000313" key="2">
    <source>
        <dbReference type="Proteomes" id="UP000245539"/>
    </source>
</evidence>
<organism evidence="1 2">
    <name type="scientific">Leucothrix pacifica</name>
    <dbReference type="NCBI Taxonomy" id="1247513"/>
    <lineage>
        <taxon>Bacteria</taxon>
        <taxon>Pseudomonadati</taxon>
        <taxon>Pseudomonadota</taxon>
        <taxon>Gammaproteobacteria</taxon>
        <taxon>Thiotrichales</taxon>
        <taxon>Thiotrichaceae</taxon>
        <taxon>Leucothrix</taxon>
    </lineage>
</organism>
<dbReference type="SMART" id="SM01101">
    <property type="entry name" value="CRISPR_assoc"/>
    <property type="match status" value="1"/>
</dbReference>
<dbReference type="Proteomes" id="UP000245539">
    <property type="component" value="Unassembled WGS sequence"/>
</dbReference>
<dbReference type="RefSeq" id="WP_109835988.1">
    <property type="nucleotide sequence ID" value="NZ_QGKM01000004.1"/>
</dbReference>
<dbReference type="EMBL" id="QGKM01000004">
    <property type="protein sequence ID" value="PWR00343.1"/>
    <property type="molecule type" value="Genomic_DNA"/>
</dbReference>
<dbReference type="Gene3D" id="3.30.70.1210">
    <property type="entry name" value="Crispr-associated protein, domain 2"/>
    <property type="match status" value="1"/>
</dbReference>
<gene>
    <name evidence="1" type="primary">cas6e</name>
    <name evidence="1" type="ORF">DKW60_01960</name>
</gene>
<dbReference type="InterPro" id="IPR010179">
    <property type="entry name" value="CRISPR-assoc_prot_Cse3"/>
</dbReference>
<keyword evidence="2" id="KW-1185">Reference proteome</keyword>
<proteinExistence type="predicted"/>
<accession>A0A317CVH1</accession>